<proteinExistence type="predicted"/>
<organism evidence="1">
    <name type="scientific">Chromera velia CCMP2878</name>
    <dbReference type="NCBI Taxonomy" id="1169474"/>
    <lineage>
        <taxon>Eukaryota</taxon>
        <taxon>Sar</taxon>
        <taxon>Alveolata</taxon>
        <taxon>Colpodellida</taxon>
        <taxon>Chromeraceae</taxon>
        <taxon>Chromera</taxon>
    </lineage>
</organism>
<reference evidence="1" key="1">
    <citation type="submission" date="2014-11" db="EMBL/GenBank/DDBJ databases">
        <authorList>
            <person name="Otto D Thomas"/>
            <person name="Naeem Raeece"/>
        </authorList>
    </citation>
    <scope>NUCLEOTIDE SEQUENCE</scope>
</reference>
<sequence length="146" mass="16582">MGPLETKLGGGSLESWLLGVDIVMIPETCMPTGKVRTAFHSGENFSHMEWKRRKMGVHSRAAKRDVRTGGMCILVRNSLIPVLHPTWELVGPDLVKLTVRVQEKKRRGGGKDSPYTRMLHIFGVYLLHANSDYRGSRERINKEREE</sequence>
<dbReference type="PhylomeDB" id="A0A0G4HFH4"/>
<name>A0A0G4HFH4_9ALVE</name>
<dbReference type="AlphaFoldDB" id="A0A0G4HFH4"/>
<protein>
    <submittedName>
        <fullName evidence="1">Uncharacterized protein</fullName>
    </submittedName>
</protein>
<evidence type="ECO:0000313" key="1">
    <source>
        <dbReference type="EMBL" id="CEM42814.1"/>
    </source>
</evidence>
<dbReference type="EMBL" id="CDMZ01002535">
    <property type="protein sequence ID" value="CEM42814.1"/>
    <property type="molecule type" value="Genomic_DNA"/>
</dbReference>
<dbReference type="VEuPathDB" id="CryptoDB:Cvel_6659"/>
<accession>A0A0G4HFH4</accession>
<gene>
    <name evidence="1" type="ORF">Cvel_6659</name>
</gene>